<accession>B7PII7</accession>
<dbReference type="Pfam" id="PF08923">
    <property type="entry name" value="MAPKK1_Int"/>
    <property type="match status" value="1"/>
</dbReference>
<dbReference type="PaxDb" id="6945-B7PII7"/>
<dbReference type="HOGENOM" id="CLU_2624729_0_0_1"/>
<dbReference type="EnsemblMetazoa" id="ISCW003946-RA">
    <property type="protein sequence ID" value="ISCW003946-PA"/>
    <property type="gene ID" value="ISCW003946"/>
</dbReference>
<sequence>MKKHLVQLMSRVQGLQAIVFTDREGVPLIKACTESAPEHALRGSFLATVGMAIVAVHISFPRPYLCLYKITAINVVCV</sequence>
<evidence type="ECO:0008006" key="5">
    <source>
        <dbReference type="Google" id="ProtNLM"/>
    </source>
</evidence>
<dbReference type="InParanoid" id="B7PII7"/>
<keyword evidence="3" id="KW-1185">Reference proteome</keyword>
<dbReference type="EMBL" id="ABJB010266923">
    <property type="status" value="NOT_ANNOTATED_CDS"/>
    <property type="molecule type" value="Genomic_DNA"/>
</dbReference>
<reference evidence="1 3" key="1">
    <citation type="submission" date="2008-03" db="EMBL/GenBank/DDBJ databases">
        <title>Annotation of Ixodes scapularis.</title>
        <authorList>
            <consortium name="Ixodes scapularis Genome Project Consortium"/>
            <person name="Caler E."/>
            <person name="Hannick L.I."/>
            <person name="Bidwell S."/>
            <person name="Joardar V."/>
            <person name="Thiagarajan M."/>
            <person name="Amedeo P."/>
            <person name="Galinsky K.J."/>
            <person name="Schobel S."/>
            <person name="Inman J."/>
            <person name="Hostetler J."/>
            <person name="Miller J."/>
            <person name="Hammond M."/>
            <person name="Megy K."/>
            <person name="Lawson D."/>
            <person name="Kodira C."/>
            <person name="Sutton G."/>
            <person name="Meyer J."/>
            <person name="Hill C.A."/>
            <person name="Birren B."/>
            <person name="Nene V."/>
            <person name="Collins F."/>
            <person name="Alarcon-Chaidez F."/>
            <person name="Wikel S."/>
            <person name="Strausberg R."/>
        </authorList>
    </citation>
    <scope>NUCLEOTIDE SEQUENCE [LARGE SCALE GENOMIC DNA]</scope>
    <source>
        <strain evidence="3">Wikel</strain>
        <strain evidence="1">Wikel colony</strain>
    </source>
</reference>
<evidence type="ECO:0007829" key="4">
    <source>
        <dbReference type="PeptideAtlas" id="B7PII7"/>
    </source>
</evidence>
<dbReference type="Proteomes" id="UP000001555">
    <property type="component" value="Unassembled WGS sequence"/>
</dbReference>
<dbReference type="GO" id="GO:0032006">
    <property type="term" value="P:regulation of TOR signaling"/>
    <property type="evidence" value="ECO:0007669"/>
    <property type="project" value="InterPro"/>
</dbReference>
<evidence type="ECO:0000313" key="1">
    <source>
        <dbReference type="EMBL" id="EEC06409.1"/>
    </source>
</evidence>
<dbReference type="VEuPathDB" id="VectorBase:ISCP_003180"/>
<dbReference type="EMBL" id="ABJB010165501">
    <property type="status" value="NOT_ANNOTATED_CDS"/>
    <property type="molecule type" value="Genomic_DNA"/>
</dbReference>
<reference evidence="2" key="2">
    <citation type="submission" date="2020-05" db="UniProtKB">
        <authorList>
            <consortium name="EnsemblMetazoa"/>
        </authorList>
    </citation>
    <scope>IDENTIFICATION</scope>
    <source>
        <strain evidence="2">wikel</strain>
    </source>
</reference>
<dbReference type="STRING" id="6945.B7PII7"/>
<proteinExistence type="evidence at protein level"/>
<dbReference type="EMBL" id="DS719546">
    <property type="protein sequence ID" value="EEC06409.1"/>
    <property type="molecule type" value="Genomic_DNA"/>
</dbReference>
<dbReference type="Gene3D" id="3.30.450.30">
    <property type="entry name" value="Dynein light chain 2a, cytoplasmic"/>
    <property type="match status" value="1"/>
</dbReference>
<dbReference type="AlphaFoldDB" id="B7PII7"/>
<evidence type="ECO:0000313" key="3">
    <source>
        <dbReference type="Proteomes" id="UP000001555"/>
    </source>
</evidence>
<name>B7PII7_IXOSC</name>
<dbReference type="InterPro" id="IPR015019">
    <property type="entry name" value="LAMTOR3"/>
</dbReference>
<dbReference type="OrthoDB" id="343907at2759"/>
<protein>
    <recommendedName>
        <fullName evidence="5">Late endosomal/lysosomal adaptor and MAPK and MTOR activator 5</fullName>
    </recommendedName>
</protein>
<organism>
    <name type="scientific">Ixodes scapularis</name>
    <name type="common">Black-legged tick</name>
    <name type="synonym">Deer tick</name>
    <dbReference type="NCBI Taxonomy" id="6945"/>
    <lineage>
        <taxon>Eukaryota</taxon>
        <taxon>Metazoa</taxon>
        <taxon>Ecdysozoa</taxon>
        <taxon>Arthropoda</taxon>
        <taxon>Chelicerata</taxon>
        <taxon>Arachnida</taxon>
        <taxon>Acari</taxon>
        <taxon>Parasitiformes</taxon>
        <taxon>Ixodida</taxon>
        <taxon>Ixodoidea</taxon>
        <taxon>Ixodidae</taxon>
        <taxon>Ixodinae</taxon>
        <taxon>Ixodes</taxon>
    </lineage>
</organism>
<dbReference type="SUPFAM" id="SSF103196">
    <property type="entry name" value="Roadblock/LC7 domain"/>
    <property type="match status" value="1"/>
</dbReference>
<dbReference type="VEuPathDB" id="VectorBase:ISCW003946"/>
<evidence type="ECO:0000313" key="2">
    <source>
        <dbReference type="EnsemblMetazoa" id="ISCW003946-PA"/>
    </source>
</evidence>
<keyword evidence="4" id="KW-1267">Proteomics identification</keyword>
<gene>
    <name evidence="1" type="ORF">IscW_ISCW003946</name>
</gene>
<dbReference type="VEuPathDB" id="VectorBase:ISCI003946"/>